<dbReference type="SMART" id="SM00757">
    <property type="entry name" value="CRA"/>
    <property type="match status" value="1"/>
</dbReference>
<reference evidence="4" key="1">
    <citation type="journal article" date="2017" name="Nat. Commun.">
        <title>The asparagus genome sheds light on the origin and evolution of a young Y chromosome.</title>
        <authorList>
            <person name="Harkess A."/>
            <person name="Zhou J."/>
            <person name="Xu C."/>
            <person name="Bowers J.E."/>
            <person name="Van der Hulst R."/>
            <person name="Ayyampalayam S."/>
            <person name="Mercati F."/>
            <person name="Riccardi P."/>
            <person name="McKain M.R."/>
            <person name="Kakrana A."/>
            <person name="Tang H."/>
            <person name="Ray J."/>
            <person name="Groenendijk J."/>
            <person name="Arikit S."/>
            <person name="Mathioni S.M."/>
            <person name="Nakano M."/>
            <person name="Shan H."/>
            <person name="Telgmann-Rauber A."/>
            <person name="Kanno A."/>
            <person name="Yue Z."/>
            <person name="Chen H."/>
            <person name="Li W."/>
            <person name="Chen Y."/>
            <person name="Xu X."/>
            <person name="Zhang Y."/>
            <person name="Luo S."/>
            <person name="Chen H."/>
            <person name="Gao J."/>
            <person name="Mao Z."/>
            <person name="Pires J.C."/>
            <person name="Luo M."/>
            <person name="Kudrna D."/>
            <person name="Wing R.A."/>
            <person name="Meyers B.C."/>
            <person name="Yi K."/>
            <person name="Kong H."/>
            <person name="Lavrijsen P."/>
            <person name="Sunseri F."/>
            <person name="Falavigna A."/>
            <person name="Ye Y."/>
            <person name="Leebens-Mack J.H."/>
            <person name="Chen G."/>
        </authorList>
    </citation>
    <scope>NUCLEOTIDE SEQUENCE [LARGE SCALE GENOMIC DNA]</scope>
    <source>
        <strain evidence="4">cv. DH0086</strain>
    </source>
</reference>
<organism evidence="3 4">
    <name type="scientific">Asparagus officinalis</name>
    <name type="common">Garden asparagus</name>
    <dbReference type="NCBI Taxonomy" id="4686"/>
    <lineage>
        <taxon>Eukaryota</taxon>
        <taxon>Viridiplantae</taxon>
        <taxon>Streptophyta</taxon>
        <taxon>Embryophyta</taxon>
        <taxon>Tracheophyta</taxon>
        <taxon>Spermatophyta</taxon>
        <taxon>Magnoliopsida</taxon>
        <taxon>Liliopsida</taxon>
        <taxon>Asparagales</taxon>
        <taxon>Asparagaceae</taxon>
        <taxon>Asparagoideae</taxon>
        <taxon>Asparagus</taxon>
    </lineage>
</organism>
<evidence type="ECO:0008006" key="5">
    <source>
        <dbReference type="Google" id="ProtNLM"/>
    </source>
</evidence>
<evidence type="ECO:0000259" key="1">
    <source>
        <dbReference type="PROSITE" id="PS50188"/>
    </source>
</evidence>
<gene>
    <name evidence="3" type="ORF">A4U43_UnF160</name>
</gene>
<proteinExistence type="predicted"/>
<dbReference type="InterPro" id="IPR006594">
    <property type="entry name" value="LisH"/>
</dbReference>
<dbReference type="AlphaFoldDB" id="A0A1R3L7V1"/>
<evidence type="ECO:0000259" key="2">
    <source>
        <dbReference type="PROSITE" id="PS50897"/>
    </source>
</evidence>
<dbReference type="PANTHER" id="PTHR12864">
    <property type="entry name" value="RAN BINDING PROTEIN 9-RELATED"/>
    <property type="match status" value="1"/>
</dbReference>
<dbReference type="OMA" id="GCCINFV"/>
<dbReference type="Gene3D" id="2.60.120.920">
    <property type="match status" value="1"/>
</dbReference>
<feature type="domain" description="B30.2/SPRY" evidence="1">
    <location>
        <begin position="1"/>
        <end position="116"/>
    </location>
</feature>
<dbReference type="Gramene" id="ONK55686">
    <property type="protein sequence ID" value="ONK55686"/>
    <property type="gene ID" value="A4U43_UnF160"/>
</dbReference>
<dbReference type="InterPro" id="IPR013320">
    <property type="entry name" value="ConA-like_dom_sf"/>
</dbReference>
<dbReference type="InterPro" id="IPR006595">
    <property type="entry name" value="CTLH_C"/>
</dbReference>
<evidence type="ECO:0000313" key="3">
    <source>
        <dbReference type="EMBL" id="ONK55686.1"/>
    </source>
</evidence>
<dbReference type="InterPro" id="IPR050618">
    <property type="entry name" value="Ubq-SigPath_Reg"/>
</dbReference>
<dbReference type="InterPro" id="IPR001870">
    <property type="entry name" value="B30.2/SPRY"/>
</dbReference>
<name>A0A1R3L7V1_ASPOF</name>
<dbReference type="InterPro" id="IPR013144">
    <property type="entry name" value="CRA_dom"/>
</dbReference>
<dbReference type="Pfam" id="PF00622">
    <property type="entry name" value="SPRY"/>
    <property type="match status" value="1"/>
</dbReference>
<dbReference type="PROSITE" id="PS50897">
    <property type="entry name" value="CTLH"/>
    <property type="match status" value="1"/>
</dbReference>
<dbReference type="InterPro" id="IPR044736">
    <property type="entry name" value="Gid1/RanBPM/SPLA_SPRY"/>
</dbReference>
<feature type="domain" description="CTLH" evidence="2">
    <location>
        <begin position="192"/>
        <end position="250"/>
    </location>
</feature>
<dbReference type="InterPro" id="IPR043136">
    <property type="entry name" value="B30.2/SPRY_sf"/>
</dbReference>
<dbReference type="SUPFAM" id="SSF49899">
    <property type="entry name" value="Concanavalin A-like lectins/glucanases"/>
    <property type="match status" value="1"/>
</dbReference>
<accession>A0A1R3L7V1</accession>
<dbReference type="SMART" id="SM00449">
    <property type="entry name" value="SPRY"/>
    <property type="match status" value="1"/>
</dbReference>
<dbReference type="Pfam" id="PF10607">
    <property type="entry name" value="CTLH"/>
    <property type="match status" value="1"/>
</dbReference>
<dbReference type="InterPro" id="IPR024964">
    <property type="entry name" value="CTLH/CRA"/>
</dbReference>
<dbReference type="InterPro" id="IPR003877">
    <property type="entry name" value="SPRY_dom"/>
</dbReference>
<dbReference type="SMART" id="SM00668">
    <property type="entry name" value="CTLH"/>
    <property type="match status" value="1"/>
</dbReference>
<evidence type="ECO:0000313" key="4">
    <source>
        <dbReference type="Proteomes" id="UP000243459"/>
    </source>
</evidence>
<protein>
    <recommendedName>
        <fullName evidence="5">B30.2/SPRY domain-containing protein</fullName>
    </recommendedName>
</protein>
<dbReference type="PROSITE" id="PS50896">
    <property type="entry name" value="LISH"/>
    <property type="match status" value="1"/>
</dbReference>
<dbReference type="PROSITE" id="PS50188">
    <property type="entry name" value="B302_SPRY"/>
    <property type="match status" value="1"/>
</dbReference>
<dbReference type="EMBL" id="KV863313">
    <property type="protein sequence ID" value="ONK55686.1"/>
    <property type="molecule type" value="Genomic_DNA"/>
</dbReference>
<sequence>MKVTNAGDKGQVSIGFTCRDYNLRRQPGWESNSCGYHGDDGFIYRGHGKGEAFGPTYTTGDTVGAGINYASQEFFFTKNGKLVGTVDKDIKGPLYPTVAVHGQNEKVTVNFGQQHFLFDIKTYRSEEILKQRKLFEKLPLPPNVSHWIVRSYLLHYGYQDTLSSFDAESENSSLRNPTAQENGISEQEDAYALNHRKNLRQLIRKGNIDSAFRYLRNWYPQVVQVETSAICFLLHAQRFIEHIRDNQLLDAVNYARTELNKFLKVEPFEGMLEDAIALLAYDNPAKSCVGYLLKQSQREFVADAVNAVILSTNPNTKNVESCMYSCMEKLLRQLTLCVWERRALNENQGEAFDLHREQRRWGWKTLDD</sequence>
<dbReference type="Proteomes" id="UP000243459">
    <property type="component" value="Unassembled WGS sequence"/>
</dbReference>
<keyword evidence="4" id="KW-1185">Reference proteome</keyword>
<dbReference type="CDD" id="cd12885">
    <property type="entry name" value="SPRY_RanBP_like"/>
    <property type="match status" value="1"/>
</dbReference>